<evidence type="ECO:0000256" key="2">
    <source>
        <dbReference type="ARBA" id="ARBA00022676"/>
    </source>
</evidence>
<evidence type="ECO:0000256" key="4">
    <source>
        <dbReference type="SAM" id="Phobius"/>
    </source>
</evidence>
<keyword evidence="4" id="KW-1133">Transmembrane helix</keyword>
<dbReference type="GO" id="GO:0016757">
    <property type="term" value="F:glycosyltransferase activity"/>
    <property type="evidence" value="ECO:0007669"/>
    <property type="project" value="UniProtKB-KW"/>
</dbReference>
<dbReference type="Pfam" id="PF01522">
    <property type="entry name" value="Polysacc_deac_1"/>
    <property type="match status" value="1"/>
</dbReference>
<dbReference type="InterPro" id="IPR029044">
    <property type="entry name" value="Nucleotide-diphossugar_trans"/>
</dbReference>
<dbReference type="PANTHER" id="PTHR43630:SF1">
    <property type="entry name" value="POLY-BETA-1,6-N-ACETYL-D-GLUCOSAMINE SYNTHASE"/>
    <property type="match status" value="1"/>
</dbReference>
<feature type="domain" description="NodB homology" evidence="5">
    <location>
        <begin position="142"/>
        <end position="322"/>
    </location>
</feature>
<feature type="transmembrane region" description="Helical" evidence="4">
    <location>
        <begin position="652"/>
        <end position="673"/>
    </location>
</feature>
<dbReference type="InterPro" id="IPR002509">
    <property type="entry name" value="NODB_dom"/>
</dbReference>
<evidence type="ECO:0000256" key="1">
    <source>
        <dbReference type="ARBA" id="ARBA00006739"/>
    </source>
</evidence>
<proteinExistence type="inferred from homology"/>
<evidence type="ECO:0000313" key="7">
    <source>
        <dbReference type="Proteomes" id="UP000515734"/>
    </source>
</evidence>
<evidence type="ECO:0000313" key="6">
    <source>
        <dbReference type="EMBL" id="BCI53990.1"/>
    </source>
</evidence>
<keyword evidence="4" id="KW-0812">Transmembrane</keyword>
<evidence type="ECO:0000259" key="5">
    <source>
        <dbReference type="PROSITE" id="PS51677"/>
    </source>
</evidence>
<dbReference type="Gene3D" id="3.20.20.370">
    <property type="entry name" value="Glycoside hydrolase/deacetylase"/>
    <property type="match status" value="1"/>
</dbReference>
<dbReference type="PANTHER" id="PTHR43630">
    <property type="entry name" value="POLY-BETA-1,6-N-ACETYL-D-GLUCOSAMINE SYNTHASE"/>
    <property type="match status" value="1"/>
</dbReference>
<dbReference type="Proteomes" id="UP000515734">
    <property type="component" value="Chromosome"/>
</dbReference>
<dbReference type="EMBL" id="AP023287">
    <property type="protein sequence ID" value="BCI53990.1"/>
    <property type="molecule type" value="Genomic_DNA"/>
</dbReference>
<dbReference type="AlphaFoldDB" id="A0A6S6PBC0"/>
<dbReference type="SUPFAM" id="SSF53448">
    <property type="entry name" value="Nucleotide-diphospho-sugar transferases"/>
    <property type="match status" value="1"/>
</dbReference>
<dbReference type="Pfam" id="PF13641">
    <property type="entry name" value="Glyco_tranf_2_3"/>
    <property type="match status" value="1"/>
</dbReference>
<dbReference type="Gene3D" id="3.90.550.10">
    <property type="entry name" value="Spore Coat Polysaccharide Biosynthesis Protein SpsA, Chain A"/>
    <property type="match status" value="1"/>
</dbReference>
<dbReference type="CDD" id="cd06423">
    <property type="entry name" value="CESA_like"/>
    <property type="match status" value="1"/>
</dbReference>
<name>A0A6S6PBC0_9MYCO</name>
<reference evidence="6 7" key="1">
    <citation type="submission" date="2020-07" db="EMBL/GenBank/DDBJ databases">
        <title>Complete genome sequence of Mycolicibacterium litorale like strain isolated from cardiac implantable electronic device infection.</title>
        <authorList>
            <person name="Fukano H."/>
            <person name="Miyama H."/>
            <person name="Hoshino Y."/>
        </authorList>
    </citation>
    <scope>NUCLEOTIDE SEQUENCE [LARGE SCALE GENOMIC DNA]</scope>
    <source>
        <strain evidence="6 7">NIIDNTM18</strain>
    </source>
</reference>
<keyword evidence="4" id="KW-0472">Membrane</keyword>
<organism evidence="6 7">
    <name type="scientific">Mycolicibacterium litorale</name>
    <dbReference type="NCBI Taxonomy" id="758802"/>
    <lineage>
        <taxon>Bacteria</taxon>
        <taxon>Bacillati</taxon>
        <taxon>Actinomycetota</taxon>
        <taxon>Actinomycetes</taxon>
        <taxon>Mycobacteriales</taxon>
        <taxon>Mycobacteriaceae</taxon>
        <taxon>Mycolicibacterium</taxon>
    </lineage>
</organism>
<feature type="transmembrane region" description="Helical" evidence="4">
    <location>
        <begin position="364"/>
        <end position="386"/>
    </location>
</feature>
<dbReference type="InterPro" id="IPR011330">
    <property type="entry name" value="Glyco_hydro/deAcase_b/a-brl"/>
</dbReference>
<keyword evidence="3" id="KW-0808">Transferase</keyword>
<feature type="transmembrane region" description="Helical" evidence="4">
    <location>
        <begin position="27"/>
        <end position="46"/>
    </location>
</feature>
<sequence>MRSVVAGPAIRTPRPGPVFYDKTGKRLYFFVIGAVVLGLVVAVLPVRVTPLVFDPLWTVPTNGDSGFPRRFLAGAEGHDVPILGNEDNEVFGRVVRVDRRRHQWNLVDPFTNELYRVADDDDRERIGESPYAIDHYGRPADRQLMLTFDDGPDVEFTQQILDILSREHVPATFFVLGSQVVLHPDVFRRIVREGHMAGNHTMFHVDFDDHTDFRNRQEIIAADRVMRATAGYASRLFRIPRGDPDNNALALLQSQQLGYLQVDQDIDTLDWKVAGGGELAVPALDGRGHVVLLHDGGGDRSATIRMLEKFIADAKSKGYTFTTLAPLLPERYVPARDVEPYPADTAVYRTLQLAEEAPGTLLGVLFWLGMGSLTVMSLLYLVLALICQYRQRRVRWDGLDDNRLPAVSVVLAAYNEQNVIARTLSELRRSAYPPGRFEVVAVDDGSTDDTLAILHEVAGTWPGLRVVHQVNSGKSSAINNGINHASPTSTVIVTMDADTLFRPDTVRNLARHFARNTHGKRVGAVAGHIKVGNRRNVVTAWQSLEYISGICVTRMAERLLNAISIVPGACSAWDRTALAQIGGFCDDTMAEDCDATLSLQRRGYRILQENDAIADTEAPETLRALAKQRKRWTYGNIQALWKHRDMVFRPRYGVLAMVTMPYAALSLLVPLLFMPLTIVAAAMSVAAGNWQSIAVYAGFVAALHMIISVTAIAMARERPWHLLVVPIYRVIYEPLRAYLLYASAYRALKGTVVAWDKLERRNTVSVFVEPQSRRTPMLGAQQ</sequence>
<gene>
    <name evidence="6" type="ORF">NIIDNTM18_32680</name>
</gene>
<comment type="similarity">
    <text evidence="1">Belongs to the glycosyltransferase 2 family.</text>
</comment>
<evidence type="ECO:0000256" key="3">
    <source>
        <dbReference type="ARBA" id="ARBA00022679"/>
    </source>
</evidence>
<dbReference type="SUPFAM" id="SSF88713">
    <property type="entry name" value="Glycoside hydrolase/deacetylase"/>
    <property type="match status" value="1"/>
</dbReference>
<keyword evidence="2" id="KW-0328">Glycosyltransferase</keyword>
<dbReference type="PROSITE" id="PS51677">
    <property type="entry name" value="NODB"/>
    <property type="match status" value="1"/>
</dbReference>
<protein>
    <recommendedName>
        <fullName evidence="5">NodB homology domain-containing protein</fullName>
    </recommendedName>
</protein>
<dbReference type="RefSeq" id="WP_185291944.1">
    <property type="nucleotide sequence ID" value="NZ_AP023287.1"/>
</dbReference>
<dbReference type="GO" id="GO:0005975">
    <property type="term" value="P:carbohydrate metabolic process"/>
    <property type="evidence" value="ECO:0007669"/>
    <property type="project" value="InterPro"/>
</dbReference>
<feature type="transmembrane region" description="Helical" evidence="4">
    <location>
        <begin position="693"/>
        <end position="715"/>
    </location>
</feature>
<accession>A0A6S6PBC0</accession>
<dbReference type="GO" id="GO:0016810">
    <property type="term" value="F:hydrolase activity, acting on carbon-nitrogen (but not peptide) bonds"/>
    <property type="evidence" value="ECO:0007669"/>
    <property type="project" value="InterPro"/>
</dbReference>
<dbReference type="CDD" id="cd10962">
    <property type="entry name" value="CE4_GT2-like"/>
    <property type="match status" value="1"/>
</dbReference>